<accession>A0A3M2KZF4</accession>
<dbReference type="AlphaFoldDB" id="A0A3M2KZF4"/>
<protein>
    <submittedName>
        <fullName evidence="2">Alpha/beta hydrolase</fullName>
    </submittedName>
</protein>
<gene>
    <name evidence="2" type="ORF">EBN03_27740</name>
</gene>
<evidence type="ECO:0000313" key="2">
    <source>
        <dbReference type="EMBL" id="RMI28935.1"/>
    </source>
</evidence>
<dbReference type="Gene3D" id="3.40.50.1820">
    <property type="entry name" value="alpha/beta hydrolase"/>
    <property type="match status" value="1"/>
</dbReference>
<dbReference type="EMBL" id="RFFH01000017">
    <property type="protein sequence ID" value="RMI28935.1"/>
    <property type="molecule type" value="Genomic_DNA"/>
</dbReference>
<organism evidence="2 3">
    <name type="scientific">Nocardia stercoris</name>
    <dbReference type="NCBI Taxonomy" id="2483361"/>
    <lineage>
        <taxon>Bacteria</taxon>
        <taxon>Bacillati</taxon>
        <taxon>Actinomycetota</taxon>
        <taxon>Actinomycetes</taxon>
        <taxon>Mycobacteriales</taxon>
        <taxon>Nocardiaceae</taxon>
        <taxon>Nocardia</taxon>
    </lineage>
</organism>
<dbReference type="RefSeq" id="WP_122191098.1">
    <property type="nucleotide sequence ID" value="NZ_RFFH01000017.1"/>
</dbReference>
<dbReference type="InterPro" id="IPR052897">
    <property type="entry name" value="Sec-Metab_Biosynth_Hydrolase"/>
</dbReference>
<dbReference type="Proteomes" id="UP000279275">
    <property type="component" value="Unassembled WGS sequence"/>
</dbReference>
<keyword evidence="2" id="KW-0378">Hydrolase</keyword>
<keyword evidence="3" id="KW-1185">Reference proteome</keyword>
<dbReference type="GO" id="GO:0016787">
    <property type="term" value="F:hydrolase activity"/>
    <property type="evidence" value="ECO:0007669"/>
    <property type="project" value="UniProtKB-KW"/>
</dbReference>
<dbReference type="Pfam" id="PF12697">
    <property type="entry name" value="Abhydrolase_6"/>
    <property type="match status" value="1"/>
</dbReference>
<name>A0A3M2KZF4_9NOCA</name>
<evidence type="ECO:0000259" key="1">
    <source>
        <dbReference type="Pfam" id="PF12697"/>
    </source>
</evidence>
<dbReference type="SUPFAM" id="SSF53474">
    <property type="entry name" value="alpha/beta-Hydrolases"/>
    <property type="match status" value="1"/>
</dbReference>
<feature type="domain" description="AB hydrolase-1" evidence="1">
    <location>
        <begin position="8"/>
        <end position="220"/>
    </location>
</feature>
<dbReference type="PANTHER" id="PTHR37017:SF11">
    <property type="entry name" value="ESTERASE_LIPASE_THIOESTERASE DOMAIN-CONTAINING PROTEIN"/>
    <property type="match status" value="1"/>
</dbReference>
<dbReference type="OrthoDB" id="9814966at2"/>
<sequence>MPHTGTTVVLVHGAFVDGSSWRAVYDELTATGHTVRIVQHSTRSLHGDADATCAVLDDLDRPAVLVGQGYGGAVITEAGLHEAVTSLVYLAAFAPDTGESVETLLAGLGATVPRPPILPPVDGGLVLDRNEFRAVFAADLAAADAAFLADAQVPWGVAACGAIIGAAAWRTKPSWYLQVTGDRMIPPSAQLAMAQRIGATVAVTSGSHAVHLSRPAVVADLIRAAAR</sequence>
<comment type="caution">
    <text evidence="2">The sequence shown here is derived from an EMBL/GenBank/DDBJ whole genome shotgun (WGS) entry which is preliminary data.</text>
</comment>
<dbReference type="PANTHER" id="PTHR37017">
    <property type="entry name" value="AB HYDROLASE-1 DOMAIN-CONTAINING PROTEIN-RELATED"/>
    <property type="match status" value="1"/>
</dbReference>
<evidence type="ECO:0000313" key="3">
    <source>
        <dbReference type="Proteomes" id="UP000279275"/>
    </source>
</evidence>
<proteinExistence type="predicted"/>
<dbReference type="InterPro" id="IPR029058">
    <property type="entry name" value="AB_hydrolase_fold"/>
</dbReference>
<reference evidence="2 3" key="1">
    <citation type="submission" date="2018-10" db="EMBL/GenBank/DDBJ databases">
        <title>Isolation from cow dung.</title>
        <authorList>
            <person name="Ling L."/>
        </authorList>
    </citation>
    <scope>NUCLEOTIDE SEQUENCE [LARGE SCALE GENOMIC DNA]</scope>
    <source>
        <strain evidence="2 3">NEAU-LL90</strain>
    </source>
</reference>
<dbReference type="InterPro" id="IPR000073">
    <property type="entry name" value="AB_hydrolase_1"/>
</dbReference>